<name>A0ABU3MV93_9BURK</name>
<comment type="caution">
    <text evidence="1">The sequence shown here is derived from an EMBL/GenBank/DDBJ whole genome shotgun (WGS) entry which is preliminary data.</text>
</comment>
<proteinExistence type="predicted"/>
<dbReference type="RefSeq" id="WP_268380383.1">
    <property type="nucleotide sequence ID" value="NZ_JAPQTC020000004.1"/>
</dbReference>
<dbReference type="SUPFAM" id="SSF52540">
    <property type="entry name" value="P-loop containing nucleoside triphosphate hydrolases"/>
    <property type="match status" value="1"/>
</dbReference>
<sequence length="458" mass="50959">MWSSLGFRESPYNTNPLLSKQEDIDLLVGRELEATELCTQLGTAQHGVIVLSGTPGVGKTSFLNVQQYRLENELTPFGPKILSARTLCPVQPNDNLRTLAIRAVDSLYRSVEAWCSINEVAVPKQTQEIGKWLAGTGNAGYSIGISILGCGGTLGRTSQLPKVADASFESIADALSAIASEVVEKLNFDSAVVALDNLENFSDDQLGSMLISFRDTLFSTPNIWWVLIGQSGLGSLIQSLDPRVFERTTGSGIEIKPIEIENLYEAIAIRVSKFHKSAKGQSPLTAETHKRLYEASFGEMRFVFKYSNSICTKFVEKIRTEVLQKQEIKEYLNKPEFKQKFNIALNHEIGQILIGSQITHRLAVGYLRSIIENEIRGFQLKNKELDVLDAIGKAGKARASDFKNFPVRSMQDFSSNYLTKLHYQNLLTRKQEGRAVTYRLRGVALLSHTFGLLKTDNK</sequence>
<keyword evidence="2" id="KW-1185">Reference proteome</keyword>
<reference evidence="1" key="1">
    <citation type="submission" date="2023-08" db="EMBL/GenBank/DDBJ databases">
        <title>Study of Resistomes in environmental pathogenic environmental.</title>
        <authorList>
            <person name="Bhattacharjee A."/>
            <person name="Singh A.K."/>
        </authorList>
    </citation>
    <scope>NUCLEOTIDE SEQUENCE</scope>
    <source>
        <strain evidence="1">S1</strain>
    </source>
</reference>
<dbReference type="InterPro" id="IPR027417">
    <property type="entry name" value="P-loop_NTPase"/>
</dbReference>
<dbReference type="Gene3D" id="3.40.50.300">
    <property type="entry name" value="P-loop containing nucleotide triphosphate hydrolases"/>
    <property type="match status" value="1"/>
</dbReference>
<dbReference type="EMBL" id="JAPQTC020000004">
    <property type="protein sequence ID" value="MDT8505477.1"/>
    <property type="molecule type" value="Genomic_DNA"/>
</dbReference>
<organism evidence="1 2">
    <name type="scientific">Alcaligenes nematophilus</name>
    <dbReference type="NCBI Taxonomy" id="2994643"/>
    <lineage>
        <taxon>Bacteria</taxon>
        <taxon>Pseudomonadati</taxon>
        <taxon>Pseudomonadota</taxon>
        <taxon>Betaproteobacteria</taxon>
        <taxon>Burkholderiales</taxon>
        <taxon>Alcaligenaceae</taxon>
        <taxon>Alcaligenes</taxon>
    </lineage>
</organism>
<evidence type="ECO:0000313" key="1">
    <source>
        <dbReference type="EMBL" id="MDT8505477.1"/>
    </source>
</evidence>
<gene>
    <name evidence="1" type="ORF">OYC61_014330</name>
</gene>
<protein>
    <recommendedName>
        <fullName evidence="3">ATP-binding protein</fullName>
    </recommendedName>
</protein>
<accession>A0ABU3MV93</accession>
<dbReference type="Proteomes" id="UP001074635">
    <property type="component" value="Unassembled WGS sequence"/>
</dbReference>
<evidence type="ECO:0008006" key="3">
    <source>
        <dbReference type="Google" id="ProtNLM"/>
    </source>
</evidence>
<evidence type="ECO:0000313" key="2">
    <source>
        <dbReference type="Proteomes" id="UP001074635"/>
    </source>
</evidence>